<dbReference type="Proteomes" id="UP000054166">
    <property type="component" value="Unassembled WGS sequence"/>
</dbReference>
<organism evidence="2 3">
    <name type="scientific">Piloderma croceum (strain F 1598)</name>
    <dbReference type="NCBI Taxonomy" id="765440"/>
    <lineage>
        <taxon>Eukaryota</taxon>
        <taxon>Fungi</taxon>
        <taxon>Dikarya</taxon>
        <taxon>Basidiomycota</taxon>
        <taxon>Agaricomycotina</taxon>
        <taxon>Agaricomycetes</taxon>
        <taxon>Agaricomycetidae</taxon>
        <taxon>Atheliales</taxon>
        <taxon>Atheliaceae</taxon>
        <taxon>Piloderma</taxon>
    </lineage>
</organism>
<dbReference type="HOGENOM" id="CLU_1372659_0_0_1"/>
<name>A0A0C3BXM2_PILCF</name>
<evidence type="ECO:0000313" key="2">
    <source>
        <dbReference type="EMBL" id="KIM91303.1"/>
    </source>
</evidence>
<gene>
    <name evidence="2" type="ORF">PILCRDRAFT_521</name>
</gene>
<sequence>MQGWPDNADTLEVRTAKECAVSAAFLQYLASTGLFTGWKEEQAEFKILMKKDPIAVWTAFESIPEVAELVKFAVILLKIVVNQAGYNEDETKRGQLLVASRESWRTEMAKCIGEARAAELAEEDQDKDDITLVGNDHALKRKQTTLAVLFGGQKERPSRLSPAEVDAELVLMEALAEAEEDEQLDDGEVEINLDDEFVG</sequence>
<dbReference type="InParanoid" id="A0A0C3BXM2"/>
<evidence type="ECO:0000256" key="1">
    <source>
        <dbReference type="SAM" id="MobiDB-lite"/>
    </source>
</evidence>
<accession>A0A0C3BXM2</accession>
<evidence type="ECO:0000313" key="3">
    <source>
        <dbReference type="Proteomes" id="UP000054166"/>
    </source>
</evidence>
<protein>
    <submittedName>
        <fullName evidence="2">Uncharacterized protein</fullName>
    </submittedName>
</protein>
<dbReference type="OrthoDB" id="3064940at2759"/>
<reference evidence="2 3" key="1">
    <citation type="submission" date="2014-04" db="EMBL/GenBank/DDBJ databases">
        <authorList>
            <consortium name="DOE Joint Genome Institute"/>
            <person name="Kuo A."/>
            <person name="Tarkka M."/>
            <person name="Buscot F."/>
            <person name="Kohler A."/>
            <person name="Nagy L.G."/>
            <person name="Floudas D."/>
            <person name="Copeland A."/>
            <person name="Barry K.W."/>
            <person name="Cichocki N."/>
            <person name="Veneault-Fourrey C."/>
            <person name="LaButti K."/>
            <person name="Lindquist E.A."/>
            <person name="Lipzen A."/>
            <person name="Lundell T."/>
            <person name="Morin E."/>
            <person name="Murat C."/>
            <person name="Sun H."/>
            <person name="Tunlid A."/>
            <person name="Henrissat B."/>
            <person name="Grigoriev I.V."/>
            <person name="Hibbett D.S."/>
            <person name="Martin F."/>
            <person name="Nordberg H.P."/>
            <person name="Cantor M.N."/>
            <person name="Hua S.X."/>
        </authorList>
    </citation>
    <scope>NUCLEOTIDE SEQUENCE [LARGE SCALE GENOMIC DNA]</scope>
    <source>
        <strain evidence="2 3">F 1598</strain>
    </source>
</reference>
<dbReference type="EMBL" id="KN832971">
    <property type="protein sequence ID" value="KIM91303.1"/>
    <property type="molecule type" value="Genomic_DNA"/>
</dbReference>
<dbReference type="AlphaFoldDB" id="A0A0C3BXM2"/>
<feature type="region of interest" description="Disordered" evidence="1">
    <location>
        <begin position="179"/>
        <end position="199"/>
    </location>
</feature>
<keyword evidence="3" id="KW-1185">Reference proteome</keyword>
<proteinExistence type="predicted"/>
<reference evidence="3" key="2">
    <citation type="submission" date="2015-01" db="EMBL/GenBank/DDBJ databases">
        <title>Evolutionary Origins and Diversification of the Mycorrhizal Mutualists.</title>
        <authorList>
            <consortium name="DOE Joint Genome Institute"/>
            <consortium name="Mycorrhizal Genomics Consortium"/>
            <person name="Kohler A."/>
            <person name="Kuo A."/>
            <person name="Nagy L.G."/>
            <person name="Floudas D."/>
            <person name="Copeland A."/>
            <person name="Barry K.W."/>
            <person name="Cichocki N."/>
            <person name="Veneault-Fourrey C."/>
            <person name="LaButti K."/>
            <person name="Lindquist E.A."/>
            <person name="Lipzen A."/>
            <person name="Lundell T."/>
            <person name="Morin E."/>
            <person name="Murat C."/>
            <person name="Riley R."/>
            <person name="Ohm R."/>
            <person name="Sun H."/>
            <person name="Tunlid A."/>
            <person name="Henrissat B."/>
            <person name="Grigoriev I.V."/>
            <person name="Hibbett D.S."/>
            <person name="Martin F."/>
        </authorList>
    </citation>
    <scope>NUCLEOTIDE SEQUENCE [LARGE SCALE GENOMIC DNA]</scope>
    <source>
        <strain evidence="3">F 1598</strain>
    </source>
</reference>